<dbReference type="Pfam" id="PF02632">
    <property type="entry name" value="BioY"/>
    <property type="match status" value="1"/>
</dbReference>
<protein>
    <recommendedName>
        <fullName evidence="2">Biotin transporter</fullName>
    </recommendedName>
</protein>
<feature type="transmembrane region" description="Helical" evidence="3">
    <location>
        <begin position="80"/>
        <end position="99"/>
    </location>
</feature>
<evidence type="ECO:0000256" key="2">
    <source>
        <dbReference type="PIRNR" id="PIRNR016661"/>
    </source>
</evidence>
<dbReference type="AlphaFoldDB" id="A0A1F5AEI4"/>
<keyword evidence="2 3" id="KW-0472">Membrane</keyword>
<gene>
    <name evidence="4" type="ORF">A2V47_05750</name>
</gene>
<dbReference type="STRING" id="1797291.A2V47_05750"/>
<keyword evidence="2" id="KW-1003">Cell membrane</keyword>
<dbReference type="Gene3D" id="1.10.1760.20">
    <property type="match status" value="1"/>
</dbReference>
<name>A0A1F5AEI4_9BACT</name>
<dbReference type="GO" id="GO:0005886">
    <property type="term" value="C:plasma membrane"/>
    <property type="evidence" value="ECO:0007669"/>
    <property type="project" value="UniProtKB-SubCell"/>
</dbReference>
<reference evidence="4 5" key="1">
    <citation type="journal article" date="2016" name="Nat. Commun.">
        <title>Thousands of microbial genomes shed light on interconnected biogeochemical processes in an aquifer system.</title>
        <authorList>
            <person name="Anantharaman K."/>
            <person name="Brown C.T."/>
            <person name="Hug L.A."/>
            <person name="Sharon I."/>
            <person name="Castelle C.J."/>
            <person name="Probst A.J."/>
            <person name="Thomas B.C."/>
            <person name="Singh A."/>
            <person name="Wilkins M.J."/>
            <person name="Karaoz U."/>
            <person name="Brodie E.L."/>
            <person name="Williams K.H."/>
            <person name="Hubbard S.S."/>
            <person name="Banfield J.F."/>
        </authorList>
    </citation>
    <scope>NUCLEOTIDE SEQUENCE [LARGE SCALE GENOMIC DNA]</scope>
</reference>
<keyword evidence="2" id="KW-0813">Transport</keyword>
<feature type="transmembrane region" description="Helical" evidence="3">
    <location>
        <begin position="33"/>
        <end position="51"/>
    </location>
</feature>
<evidence type="ECO:0000313" key="5">
    <source>
        <dbReference type="Proteomes" id="UP000177701"/>
    </source>
</evidence>
<dbReference type="InterPro" id="IPR003784">
    <property type="entry name" value="BioY"/>
</dbReference>
<keyword evidence="3" id="KW-0812">Transmembrane</keyword>
<evidence type="ECO:0000256" key="3">
    <source>
        <dbReference type="SAM" id="Phobius"/>
    </source>
</evidence>
<evidence type="ECO:0000256" key="1">
    <source>
        <dbReference type="ARBA" id="ARBA00010692"/>
    </source>
</evidence>
<comment type="subcellular location">
    <subcellularLocation>
        <location evidence="2">Cell membrane</location>
        <topology evidence="2">Multi-pass membrane protein</topology>
    </subcellularLocation>
</comment>
<dbReference type="Proteomes" id="UP000177701">
    <property type="component" value="Unassembled WGS sequence"/>
</dbReference>
<sequence length="177" mass="18782">MSKINVRQMTLVSLFAALTAVGAFISIPIYPVPLTLQTLFTLLAAMTLGSIMGASSQIIYVLLGVVGLPVFAGFKAGIGILFGPTGGFLFGFIISAYVIGKIIELKKEKNIFYYFLAGLLGTVIIYIIGITQISLVTGIGVKKAITVGMLPFLPGDILKIIAASFIANKLKLVIPLR</sequence>
<accession>A0A1F5AEI4</accession>
<keyword evidence="3" id="KW-1133">Transmembrane helix</keyword>
<feature type="transmembrane region" description="Helical" evidence="3">
    <location>
        <begin position="145"/>
        <end position="167"/>
    </location>
</feature>
<comment type="caution">
    <text evidence="4">The sequence shown here is derived from an EMBL/GenBank/DDBJ whole genome shotgun (WGS) entry which is preliminary data.</text>
</comment>
<dbReference type="PANTHER" id="PTHR34295">
    <property type="entry name" value="BIOTIN TRANSPORTER BIOY"/>
    <property type="match status" value="1"/>
</dbReference>
<evidence type="ECO:0000313" key="4">
    <source>
        <dbReference type="EMBL" id="OGD16899.1"/>
    </source>
</evidence>
<comment type="similarity">
    <text evidence="1 2">Belongs to the BioY family.</text>
</comment>
<dbReference type="EMBL" id="MEYH01000022">
    <property type="protein sequence ID" value="OGD16899.1"/>
    <property type="molecule type" value="Genomic_DNA"/>
</dbReference>
<proteinExistence type="inferred from homology"/>
<dbReference type="GO" id="GO:0015225">
    <property type="term" value="F:biotin transmembrane transporter activity"/>
    <property type="evidence" value="ECO:0007669"/>
    <property type="project" value="UniProtKB-UniRule"/>
</dbReference>
<dbReference type="PIRSF" id="PIRSF016661">
    <property type="entry name" value="BioY"/>
    <property type="match status" value="1"/>
</dbReference>
<feature type="transmembrane region" description="Helical" evidence="3">
    <location>
        <begin position="111"/>
        <end position="133"/>
    </location>
</feature>
<organism evidence="4 5">
    <name type="scientific">Candidatus Sediminicultor quintus</name>
    <dbReference type="NCBI Taxonomy" id="1797291"/>
    <lineage>
        <taxon>Bacteria</taxon>
        <taxon>Pseudomonadati</taxon>
        <taxon>Atribacterota</taxon>
        <taxon>Candidatus Phoenicimicrobiia</taxon>
        <taxon>Candidatus Pheonicimicrobiales</taxon>
        <taxon>Candidatus Phoenicimicrobiaceae</taxon>
        <taxon>Candidatus Sediminicultor</taxon>
    </lineage>
</organism>
<dbReference type="PANTHER" id="PTHR34295:SF1">
    <property type="entry name" value="BIOTIN TRANSPORTER BIOY"/>
    <property type="match status" value="1"/>
</dbReference>